<dbReference type="Pfam" id="PF10099">
    <property type="entry name" value="RskA_C"/>
    <property type="match status" value="1"/>
</dbReference>
<dbReference type="EMBL" id="CP084930">
    <property type="protein sequence ID" value="USI73444.1"/>
    <property type="molecule type" value="Genomic_DNA"/>
</dbReference>
<organism evidence="3 4">
    <name type="scientific">Sphingomonas morindae</name>
    <dbReference type="NCBI Taxonomy" id="1541170"/>
    <lineage>
        <taxon>Bacteria</taxon>
        <taxon>Pseudomonadati</taxon>
        <taxon>Pseudomonadota</taxon>
        <taxon>Alphaproteobacteria</taxon>
        <taxon>Sphingomonadales</taxon>
        <taxon>Sphingomonadaceae</taxon>
        <taxon>Sphingomonas</taxon>
    </lineage>
</organism>
<sequence length="232" mass="23702">MSALGEEEALRAAELALGLLDGAERAEAEARLARDPIFAEAHARWRSYAAQLFSDPDEVPRPSVWTAIAARLPANDAGGGARAPLRFWQAGTAVASAAALVLGLVALQRPAVRLVPVPAVQAHPAPMAAVLTGRQGFVTIGYDPARGRMIAAATGLSPGDRVPELWVIPADGKPRAIGVPDLAAPAWTAVPARAAAAMARGVTIAVSLEPRGGSPTGQPTGPVILTGTVTTS</sequence>
<proteinExistence type="predicted"/>
<evidence type="ECO:0000313" key="4">
    <source>
        <dbReference type="Proteomes" id="UP001056937"/>
    </source>
</evidence>
<dbReference type="PANTHER" id="PTHR37461">
    <property type="entry name" value="ANTI-SIGMA-K FACTOR RSKA"/>
    <property type="match status" value="1"/>
</dbReference>
<dbReference type="InterPro" id="IPR051474">
    <property type="entry name" value="Anti-sigma-K/W_factor"/>
</dbReference>
<evidence type="ECO:0000256" key="1">
    <source>
        <dbReference type="SAM" id="MobiDB-lite"/>
    </source>
</evidence>
<feature type="region of interest" description="Disordered" evidence="1">
    <location>
        <begin position="210"/>
        <end position="232"/>
    </location>
</feature>
<dbReference type="PANTHER" id="PTHR37461:SF1">
    <property type="entry name" value="ANTI-SIGMA-K FACTOR RSKA"/>
    <property type="match status" value="1"/>
</dbReference>
<reference evidence="3" key="1">
    <citation type="journal article" date="2022" name="Toxins">
        <title>Genomic Analysis of Sphingopyxis sp. USTB-05 for Biodegrading Cyanobacterial Hepatotoxins.</title>
        <authorList>
            <person name="Liu C."/>
            <person name="Xu Q."/>
            <person name="Zhao Z."/>
            <person name="Zhang H."/>
            <person name="Liu X."/>
            <person name="Yin C."/>
            <person name="Liu Y."/>
            <person name="Yan H."/>
        </authorList>
    </citation>
    <scope>NUCLEOTIDE SEQUENCE</scope>
    <source>
        <strain evidence="3">NBD5</strain>
    </source>
</reference>
<protein>
    <submittedName>
        <fullName evidence="3">Anti-sigma factor</fullName>
    </submittedName>
</protein>
<feature type="domain" description="Anti-sigma K factor RskA C-terminal" evidence="2">
    <location>
        <begin position="94"/>
        <end position="223"/>
    </location>
</feature>
<dbReference type="Proteomes" id="UP001056937">
    <property type="component" value="Chromosome 1"/>
</dbReference>
<keyword evidence="4" id="KW-1185">Reference proteome</keyword>
<name>A0ABY4X9A8_9SPHN</name>
<dbReference type="InterPro" id="IPR018764">
    <property type="entry name" value="RskA_C"/>
</dbReference>
<dbReference type="RefSeq" id="WP_252167253.1">
    <property type="nucleotide sequence ID" value="NZ_CP084930.1"/>
</dbReference>
<gene>
    <name evidence="3" type="ORF">LHA26_02895</name>
</gene>
<evidence type="ECO:0000313" key="3">
    <source>
        <dbReference type="EMBL" id="USI73444.1"/>
    </source>
</evidence>
<accession>A0ABY4X9A8</accession>
<evidence type="ECO:0000259" key="2">
    <source>
        <dbReference type="Pfam" id="PF10099"/>
    </source>
</evidence>